<keyword evidence="3 6" id="KW-1133">Transmembrane helix</keyword>
<evidence type="ECO:0000256" key="2">
    <source>
        <dbReference type="ARBA" id="ARBA00022692"/>
    </source>
</evidence>
<evidence type="ECO:0000313" key="8">
    <source>
        <dbReference type="EMBL" id="ALR88684.1"/>
    </source>
</evidence>
<organism evidence="8">
    <name type="scientific">Saccoglossus kowalevskii</name>
    <name type="common">Acorn worm</name>
    <dbReference type="NCBI Taxonomy" id="10224"/>
    <lineage>
        <taxon>Eukaryota</taxon>
        <taxon>Metazoa</taxon>
        <taxon>Hemichordata</taxon>
        <taxon>Enteropneusta</taxon>
        <taxon>Harrimaniidae</taxon>
        <taxon>Saccoglossus</taxon>
    </lineage>
</organism>
<dbReference type="Proteomes" id="UP000694865">
    <property type="component" value="Unplaced"/>
</dbReference>
<evidence type="ECO:0000256" key="3">
    <source>
        <dbReference type="ARBA" id="ARBA00022989"/>
    </source>
</evidence>
<evidence type="ECO:0000313" key="10">
    <source>
        <dbReference type="RefSeq" id="XP_002731320.1"/>
    </source>
</evidence>
<gene>
    <name evidence="10" type="primary">LOC100372802</name>
</gene>
<dbReference type="InterPro" id="IPR026910">
    <property type="entry name" value="Shisa"/>
</dbReference>
<dbReference type="KEGG" id="sko:100372802"/>
<dbReference type="PANTHER" id="PTHR31395">
    <property type="entry name" value="SHISA"/>
    <property type="match status" value="1"/>
</dbReference>
<protein>
    <submittedName>
        <fullName evidence="10">Protein shisa-5-like</fullName>
    </submittedName>
    <submittedName>
        <fullName evidence="8">Shisa protein-like 348</fullName>
    </submittedName>
</protein>
<reference evidence="10" key="2">
    <citation type="submission" date="2025-05" db="UniProtKB">
        <authorList>
            <consortium name="RefSeq"/>
        </authorList>
    </citation>
    <scope>IDENTIFICATION</scope>
    <source>
        <tissue evidence="10">Testes</tissue>
    </source>
</reference>
<feature type="transmembrane region" description="Helical" evidence="6">
    <location>
        <begin position="89"/>
        <end position="120"/>
    </location>
</feature>
<evidence type="ECO:0000313" key="9">
    <source>
        <dbReference type="Proteomes" id="UP000694865"/>
    </source>
</evidence>
<feature type="compositionally biased region" description="Low complexity" evidence="5">
    <location>
        <begin position="160"/>
        <end position="173"/>
    </location>
</feature>
<keyword evidence="2 6" id="KW-0812">Transmembrane</keyword>
<reference evidence="8" key="1">
    <citation type="journal article" date="2015" name="Nature">
        <title>Hemichordate genomes and deuterostome origins.</title>
        <authorList>
            <person name="Simakov O."/>
            <person name="Kawashima T."/>
            <person name="Marletaz F."/>
            <person name="Jenkins J."/>
            <person name="Koyanagi R."/>
            <person name="Mitros T."/>
            <person name="Hisata K."/>
            <person name="Bredeson J."/>
            <person name="Shoguchi E."/>
            <person name="Gyoja F."/>
            <person name="Yue J.X."/>
            <person name="Chen Y.C."/>
            <person name="Freeman R.M.Jr."/>
            <person name="Sasaki A."/>
            <person name="Hikosaka-Katayama T."/>
            <person name="Sato A."/>
            <person name="Fujie M."/>
            <person name="Baughman K.W."/>
            <person name="Levine J."/>
            <person name="Gonzalez P."/>
            <person name="Cameron C."/>
            <person name="Fritzenwanker J.H."/>
            <person name="Pani A.M."/>
            <person name="Goto H."/>
            <person name="Kanda M."/>
            <person name="Arakaki N."/>
            <person name="Yamasaki S."/>
            <person name="Qu J."/>
            <person name="Cree A."/>
            <person name="Ding Y."/>
            <person name="Dinh H.H."/>
            <person name="Dugan S."/>
            <person name="Holder M."/>
            <person name="Jhangiani S.N."/>
            <person name="Kovar C.L."/>
            <person name="Lee S.L."/>
            <person name="Lewis L.R."/>
            <person name="Morton D."/>
            <person name="Nazareth L.V."/>
            <person name="Okwuonu G."/>
            <person name="Santibanez J."/>
            <person name="Chen R."/>
            <person name="Richards S."/>
            <person name="Muzny D.M."/>
            <person name="Gillis A."/>
            <person name="Peshkin L."/>
            <person name="Wu M."/>
            <person name="Humphreys T."/>
            <person name="Su Y.H."/>
            <person name="Putnam N.H."/>
            <person name="Schmutz J."/>
            <person name="Fujiyama A."/>
            <person name="Yu J.K."/>
            <person name="Tagawa K."/>
            <person name="Worley K.C."/>
            <person name="Gibbs R.A."/>
            <person name="Kirschner M.W."/>
            <person name="Lowe C.J."/>
            <person name="Satoh N."/>
            <person name="Rokhsar D.S."/>
            <person name="Gerhart J."/>
        </authorList>
    </citation>
    <scope>NUCLEOTIDE SEQUENCE</scope>
</reference>
<keyword evidence="7" id="KW-0732">Signal</keyword>
<feature type="signal peptide" evidence="7">
    <location>
        <begin position="1"/>
        <end position="24"/>
    </location>
</feature>
<comment type="subcellular location">
    <subcellularLocation>
        <location evidence="1">Membrane</location>
    </subcellularLocation>
</comment>
<feature type="region of interest" description="Disordered" evidence="5">
    <location>
        <begin position="141"/>
        <end position="173"/>
    </location>
</feature>
<feature type="compositionally biased region" description="Pro residues" evidence="5">
    <location>
        <begin position="147"/>
        <end position="159"/>
    </location>
</feature>
<dbReference type="PANTHER" id="PTHR31395:SF23">
    <property type="entry name" value="GEO05642P1"/>
    <property type="match status" value="1"/>
</dbReference>
<evidence type="ECO:0000256" key="7">
    <source>
        <dbReference type="SAM" id="SignalP"/>
    </source>
</evidence>
<proteinExistence type="evidence at transcript level"/>
<evidence type="ECO:0000256" key="1">
    <source>
        <dbReference type="ARBA" id="ARBA00004370"/>
    </source>
</evidence>
<name>A0A0U2U2R5_SACKO</name>
<sequence>MSAAKMLGSSLCCLMLIYIGGAYGGSCDSYVDAWGTTQPAQECNTLTLTYCCNTGTTYYYCCDQASYDAQDWVDWGDDLEEAAGLATSIIIGIVCGVIGLIVLIIVCIVICCCCCVGAAASAGSKSATTTTVVQGNAVQPTPVYSEAPPPTYQQPPPAQPAYQQPPATETSPV</sequence>
<dbReference type="GeneID" id="100372802"/>
<evidence type="ECO:0000256" key="5">
    <source>
        <dbReference type="SAM" id="MobiDB-lite"/>
    </source>
</evidence>
<evidence type="ECO:0000256" key="6">
    <source>
        <dbReference type="SAM" id="Phobius"/>
    </source>
</evidence>
<dbReference type="AlphaFoldDB" id="A0A0U2U2R5"/>
<keyword evidence="9" id="KW-1185">Reference proteome</keyword>
<accession>A0A0U2U2R5</accession>
<dbReference type="GO" id="GO:0016020">
    <property type="term" value="C:membrane"/>
    <property type="evidence" value="ECO:0007669"/>
    <property type="project" value="UniProtKB-SubCell"/>
</dbReference>
<feature type="chain" id="PRO_5006832480" evidence="7">
    <location>
        <begin position="25"/>
        <end position="173"/>
    </location>
</feature>
<keyword evidence="4 6" id="KW-0472">Membrane</keyword>
<dbReference type="RefSeq" id="XP_002731320.1">
    <property type="nucleotide sequence ID" value="XM_002731274.2"/>
</dbReference>
<evidence type="ECO:0000256" key="4">
    <source>
        <dbReference type="ARBA" id="ARBA00023136"/>
    </source>
</evidence>
<dbReference type="EMBL" id="KU052851">
    <property type="protein sequence ID" value="ALR88684.1"/>
    <property type="molecule type" value="mRNA"/>
</dbReference>